<evidence type="ECO:0000313" key="3">
    <source>
        <dbReference type="Proteomes" id="UP000230066"/>
    </source>
</evidence>
<name>A0A4E0RMG2_FASHE</name>
<gene>
    <name evidence="2" type="ORF">D915_010781</name>
</gene>
<reference evidence="2" key="1">
    <citation type="submission" date="2019-03" db="EMBL/GenBank/DDBJ databases">
        <title>Improved annotation for the trematode Fasciola hepatica.</title>
        <authorList>
            <person name="Choi Y.-J."/>
            <person name="Martin J."/>
            <person name="Mitreva M."/>
        </authorList>
    </citation>
    <scope>NUCLEOTIDE SEQUENCE [LARGE SCALE GENOMIC DNA]</scope>
</reference>
<protein>
    <submittedName>
        <fullName evidence="2">Uncharacterized protein</fullName>
    </submittedName>
</protein>
<dbReference type="SUPFAM" id="SSF54403">
    <property type="entry name" value="Cystatin/monellin"/>
    <property type="match status" value="1"/>
</dbReference>
<evidence type="ECO:0000256" key="1">
    <source>
        <dbReference type="SAM" id="SignalP"/>
    </source>
</evidence>
<proteinExistence type="predicted"/>
<feature type="signal peptide" evidence="1">
    <location>
        <begin position="1"/>
        <end position="21"/>
    </location>
</feature>
<comment type="caution">
    <text evidence="2">The sequence shown here is derived from an EMBL/GenBank/DDBJ whole genome shotgun (WGS) entry which is preliminary data.</text>
</comment>
<feature type="chain" id="PRO_5020031872" evidence="1">
    <location>
        <begin position="22"/>
        <end position="114"/>
    </location>
</feature>
<dbReference type="InterPro" id="IPR046350">
    <property type="entry name" value="Cystatin_sf"/>
</dbReference>
<organism evidence="2 3">
    <name type="scientific">Fasciola hepatica</name>
    <name type="common">Liver fluke</name>
    <dbReference type="NCBI Taxonomy" id="6192"/>
    <lineage>
        <taxon>Eukaryota</taxon>
        <taxon>Metazoa</taxon>
        <taxon>Spiralia</taxon>
        <taxon>Lophotrochozoa</taxon>
        <taxon>Platyhelminthes</taxon>
        <taxon>Trematoda</taxon>
        <taxon>Digenea</taxon>
        <taxon>Plagiorchiida</taxon>
        <taxon>Echinostomata</taxon>
        <taxon>Echinostomatoidea</taxon>
        <taxon>Fasciolidae</taxon>
        <taxon>Fasciola</taxon>
    </lineage>
</organism>
<accession>A0A4E0RMG2</accession>
<keyword evidence="1" id="KW-0732">Signal</keyword>
<sequence>MSRMLFSILILLFISHWSVQSLKVVGFSKPRPVTNAEKAEFFQVIKSKFREVGINLYRRRLTFVEVSIQILFAGTNYRFKMRSWRNRCWHILIYKSIVRPGPKLVVQNPVRISC</sequence>
<dbReference type="EMBL" id="JXXN02016028">
    <property type="protein sequence ID" value="THD18142.1"/>
    <property type="molecule type" value="Genomic_DNA"/>
</dbReference>
<dbReference type="Proteomes" id="UP000230066">
    <property type="component" value="Unassembled WGS sequence"/>
</dbReference>
<evidence type="ECO:0000313" key="2">
    <source>
        <dbReference type="EMBL" id="THD18142.1"/>
    </source>
</evidence>
<keyword evidence="3" id="KW-1185">Reference proteome</keyword>
<dbReference type="AlphaFoldDB" id="A0A4E0RMG2"/>